<proteinExistence type="predicted"/>
<dbReference type="EnsemblPlants" id="LPERR07G15750.1">
    <property type="protein sequence ID" value="LPERR07G15750.1"/>
    <property type="gene ID" value="LPERR07G15750"/>
</dbReference>
<dbReference type="HOGENOM" id="CLU_2593247_0_0_1"/>
<sequence length="80" mass="8318">MERGVEEAHAGEEAVAGDDELPPPAIGSSSSSPQIHRCRILCPRAAGPSSFSRAHAAGRRFIFLLRPRAAGLLASAAALQ</sequence>
<reference evidence="3" key="2">
    <citation type="submission" date="2013-12" db="EMBL/GenBank/DDBJ databases">
        <authorList>
            <person name="Yu Y."/>
            <person name="Lee S."/>
            <person name="de Baynast K."/>
            <person name="Wissotski M."/>
            <person name="Liu L."/>
            <person name="Talag J."/>
            <person name="Goicoechea J."/>
            <person name="Angelova A."/>
            <person name="Jetty R."/>
            <person name="Kudrna D."/>
            <person name="Golser W."/>
            <person name="Rivera L."/>
            <person name="Zhang J."/>
            <person name="Wing R."/>
        </authorList>
    </citation>
    <scope>NUCLEOTIDE SEQUENCE</scope>
</reference>
<evidence type="ECO:0000313" key="3">
    <source>
        <dbReference type="Proteomes" id="UP000032180"/>
    </source>
</evidence>
<feature type="region of interest" description="Disordered" evidence="1">
    <location>
        <begin position="1"/>
        <end position="34"/>
    </location>
</feature>
<dbReference type="Gramene" id="LPERR07G15750.1">
    <property type="protein sequence ID" value="LPERR07G15750.1"/>
    <property type="gene ID" value="LPERR07G15750"/>
</dbReference>
<dbReference type="Proteomes" id="UP000032180">
    <property type="component" value="Chromosome 7"/>
</dbReference>
<evidence type="ECO:0000313" key="2">
    <source>
        <dbReference type="EnsemblPlants" id="LPERR07G15750.1"/>
    </source>
</evidence>
<accession>A0A0D9X082</accession>
<keyword evidence="3" id="KW-1185">Reference proteome</keyword>
<reference evidence="2" key="3">
    <citation type="submission" date="2015-04" db="UniProtKB">
        <authorList>
            <consortium name="EnsemblPlants"/>
        </authorList>
    </citation>
    <scope>IDENTIFICATION</scope>
</reference>
<evidence type="ECO:0000256" key="1">
    <source>
        <dbReference type="SAM" id="MobiDB-lite"/>
    </source>
</evidence>
<name>A0A0D9X082_9ORYZ</name>
<dbReference type="AlphaFoldDB" id="A0A0D9X082"/>
<organism evidence="2 3">
    <name type="scientific">Leersia perrieri</name>
    <dbReference type="NCBI Taxonomy" id="77586"/>
    <lineage>
        <taxon>Eukaryota</taxon>
        <taxon>Viridiplantae</taxon>
        <taxon>Streptophyta</taxon>
        <taxon>Embryophyta</taxon>
        <taxon>Tracheophyta</taxon>
        <taxon>Spermatophyta</taxon>
        <taxon>Magnoliopsida</taxon>
        <taxon>Liliopsida</taxon>
        <taxon>Poales</taxon>
        <taxon>Poaceae</taxon>
        <taxon>BOP clade</taxon>
        <taxon>Oryzoideae</taxon>
        <taxon>Oryzeae</taxon>
        <taxon>Oryzinae</taxon>
        <taxon>Leersia</taxon>
    </lineage>
</organism>
<reference evidence="2 3" key="1">
    <citation type="submission" date="2012-08" db="EMBL/GenBank/DDBJ databases">
        <title>Oryza genome evolution.</title>
        <authorList>
            <person name="Wing R.A."/>
        </authorList>
    </citation>
    <scope>NUCLEOTIDE SEQUENCE</scope>
</reference>
<feature type="compositionally biased region" description="Basic and acidic residues" evidence="1">
    <location>
        <begin position="1"/>
        <end position="12"/>
    </location>
</feature>
<protein>
    <submittedName>
        <fullName evidence="2">Uncharacterized protein</fullName>
    </submittedName>
</protein>